<feature type="non-terminal residue" evidence="1">
    <location>
        <position position="521"/>
    </location>
</feature>
<protein>
    <submittedName>
        <fullName evidence="1">10316_t:CDS:1</fullName>
    </submittedName>
</protein>
<feature type="non-terminal residue" evidence="1">
    <location>
        <position position="1"/>
    </location>
</feature>
<gene>
    <name evidence="1" type="ORF">ACOLOM_LOCUS9792</name>
</gene>
<dbReference type="Proteomes" id="UP000789525">
    <property type="component" value="Unassembled WGS sequence"/>
</dbReference>
<reference evidence="1" key="1">
    <citation type="submission" date="2021-06" db="EMBL/GenBank/DDBJ databases">
        <authorList>
            <person name="Kallberg Y."/>
            <person name="Tangrot J."/>
            <person name="Rosling A."/>
        </authorList>
    </citation>
    <scope>NUCLEOTIDE SEQUENCE</scope>
    <source>
        <strain evidence="1">CL356</strain>
    </source>
</reference>
<comment type="caution">
    <text evidence="1">The sequence shown here is derived from an EMBL/GenBank/DDBJ whole genome shotgun (WGS) entry which is preliminary data.</text>
</comment>
<evidence type="ECO:0000313" key="1">
    <source>
        <dbReference type="EMBL" id="CAG8690260.1"/>
    </source>
</evidence>
<proteinExistence type="predicted"/>
<sequence length="521" mass="58316">SSEKDVKMKVGVCKRMSARARVKREMRLARRGRDEKAEQHQSEHVILTAGTIASVEAWGSCQRSAVVASREGNGWEVRMSNSRRKPYFYNKETNQSSWDRPDEVAPNEVKSPSARAISSSSTAIAAVPPAGKRSATFSFLHLQQQFLLIAGCDEAIDILEGYKDQIESSRDQFATFSALAKENSDCSSASRNGDLGTFERGQMQKPFEDATFALQVGEMSGIVETDSGEFYGPDGNNRGGRHLHCPPISAISNQSNWRLAHEGGRWEKDEEWLHSTTYNVQRGSCGAFTSNGNTSSTAAEQAEKKEQQLLYRGEGLNFQWQARVKFSIASRGILFAAFAFVFGSVLPKDHLPTSKRHKTRNKGRRIKECPVAPVWITALFGADVRSQIPVSVLASLCARLSMKRLAAARTRVRLDRDDAFCWRVDTVDGVLRVRWRGEIGYGGGFEAEGVEVRCVLMWDRNGLENIVRVVYRGEMVIYRRRLAAECTSVISMPSRLYANSRRESIRARLVHHRLPKRTVKG</sequence>
<organism evidence="1 2">
    <name type="scientific">Acaulospora colombiana</name>
    <dbReference type="NCBI Taxonomy" id="27376"/>
    <lineage>
        <taxon>Eukaryota</taxon>
        <taxon>Fungi</taxon>
        <taxon>Fungi incertae sedis</taxon>
        <taxon>Mucoromycota</taxon>
        <taxon>Glomeromycotina</taxon>
        <taxon>Glomeromycetes</taxon>
        <taxon>Diversisporales</taxon>
        <taxon>Acaulosporaceae</taxon>
        <taxon>Acaulospora</taxon>
    </lineage>
</organism>
<accession>A0ACA9P3F5</accession>
<name>A0ACA9P3F5_9GLOM</name>
<keyword evidence="2" id="KW-1185">Reference proteome</keyword>
<evidence type="ECO:0000313" key="2">
    <source>
        <dbReference type="Proteomes" id="UP000789525"/>
    </source>
</evidence>
<dbReference type="EMBL" id="CAJVPT010029320">
    <property type="protein sequence ID" value="CAG8690260.1"/>
    <property type="molecule type" value="Genomic_DNA"/>
</dbReference>